<evidence type="ECO:0000256" key="1">
    <source>
        <dbReference type="SAM" id="Phobius"/>
    </source>
</evidence>
<feature type="domain" description="Minor capsid protein P9 transmembrane helices" evidence="2">
    <location>
        <begin position="22"/>
        <end position="87"/>
    </location>
</feature>
<evidence type="ECO:0000313" key="3">
    <source>
        <dbReference type="EMBL" id="QBK88385.1"/>
    </source>
</evidence>
<organism evidence="3">
    <name type="scientific">Mimivirus LCMiAC01</name>
    <dbReference type="NCBI Taxonomy" id="2506608"/>
    <lineage>
        <taxon>Viruses</taxon>
        <taxon>Varidnaviria</taxon>
        <taxon>Bamfordvirae</taxon>
        <taxon>Nucleocytoviricota</taxon>
        <taxon>Megaviricetes</taxon>
        <taxon>Imitervirales</taxon>
        <taxon>Mimiviridae</taxon>
        <taxon>Klosneuvirinae</taxon>
    </lineage>
</organism>
<keyword evidence="1" id="KW-1133">Transmembrane helix</keyword>
<feature type="transmembrane region" description="Helical" evidence="1">
    <location>
        <begin position="74"/>
        <end position="91"/>
    </location>
</feature>
<gene>
    <name evidence="3" type="ORF">LCMiAC01_00490</name>
</gene>
<dbReference type="InterPro" id="IPR043915">
    <property type="entry name" value="P9_TM"/>
</dbReference>
<feature type="transmembrane region" description="Helical" evidence="1">
    <location>
        <begin position="51"/>
        <end position="68"/>
    </location>
</feature>
<evidence type="ECO:0000259" key="2">
    <source>
        <dbReference type="Pfam" id="PF19066"/>
    </source>
</evidence>
<sequence>MSILSYNDEINNFNLTSGREHFWMDNYKDLYQNKNYIKFLPKYDTTRNEQLNAITRLCIYIILLILIFTKNTKWLYLPITIIVLVVIFHNVKKIDENSQHKKLNKLMKIRKLKQGLRRRDITTQYKHDGSSKLDYDVLFTDEEDEYVKNYNIKANKINFDEEMYGGSKYSAFTHEPDYPPNTTQEIEQFKQNTCRLPTKDNPFMNPDLTEFNAGDIPVACNANDEDINEQTKVFYNHDLFRDIDELWEKKNSQRQFYTVPNTTVPNNQVEFAKFLYSTGPTCFESQGACLRYEDLRFKR</sequence>
<keyword evidence="1" id="KW-0472">Membrane</keyword>
<dbReference type="EMBL" id="MK500388">
    <property type="protein sequence ID" value="QBK88385.1"/>
    <property type="molecule type" value="Genomic_DNA"/>
</dbReference>
<dbReference type="Pfam" id="PF19066">
    <property type="entry name" value="P9_TM"/>
    <property type="match status" value="1"/>
</dbReference>
<keyword evidence="1" id="KW-0812">Transmembrane</keyword>
<accession>A0A481YZW8</accession>
<protein>
    <recommendedName>
        <fullName evidence="2">Minor capsid protein P9 transmembrane helices domain-containing protein</fullName>
    </recommendedName>
</protein>
<reference evidence="3" key="1">
    <citation type="journal article" date="2019" name="MBio">
        <title>Virus Genomes from Deep Sea Sediments Expand the Ocean Megavirome and Support Independent Origins of Viral Gigantism.</title>
        <authorList>
            <person name="Backstrom D."/>
            <person name="Yutin N."/>
            <person name="Jorgensen S.L."/>
            <person name="Dharamshi J."/>
            <person name="Homa F."/>
            <person name="Zaremba-Niedwiedzka K."/>
            <person name="Spang A."/>
            <person name="Wolf Y.I."/>
            <person name="Koonin E.V."/>
            <person name="Ettema T.J."/>
        </authorList>
    </citation>
    <scope>NUCLEOTIDE SEQUENCE</scope>
</reference>
<proteinExistence type="predicted"/>
<name>A0A481YZW8_9VIRU</name>